<dbReference type="PROSITE" id="PS00678">
    <property type="entry name" value="WD_REPEATS_1"/>
    <property type="match status" value="1"/>
</dbReference>
<dbReference type="InterPro" id="IPR003593">
    <property type="entry name" value="AAA+_ATPase"/>
</dbReference>
<dbReference type="Gene3D" id="2.130.10.10">
    <property type="entry name" value="YVTN repeat-like/Quinoprotein amine dehydrogenase"/>
    <property type="match status" value="2"/>
</dbReference>
<evidence type="ECO:0000256" key="3">
    <source>
        <dbReference type="PROSITE-ProRule" id="PRU00221"/>
    </source>
</evidence>
<organism evidence="6 7">
    <name type="scientific">Gadus morhua</name>
    <name type="common">Atlantic cod</name>
    <dbReference type="NCBI Taxonomy" id="8049"/>
    <lineage>
        <taxon>Eukaryota</taxon>
        <taxon>Metazoa</taxon>
        <taxon>Chordata</taxon>
        <taxon>Craniata</taxon>
        <taxon>Vertebrata</taxon>
        <taxon>Euteleostomi</taxon>
        <taxon>Actinopterygii</taxon>
        <taxon>Neopterygii</taxon>
        <taxon>Teleostei</taxon>
        <taxon>Neoteleostei</taxon>
        <taxon>Acanthomorphata</taxon>
        <taxon>Zeiogadaria</taxon>
        <taxon>Gadariae</taxon>
        <taxon>Gadiformes</taxon>
        <taxon>Gadoidei</taxon>
        <taxon>Gadidae</taxon>
        <taxon>Gadus</taxon>
    </lineage>
</organism>
<name>A0A8C5C7E4_GADMO</name>
<sequence length="1353" mass="145787">TKLNTLCACLPRNVCRTTSASGIHRAVDLRWGLQGPSGGDHREAELALKEMETCERTSLGPTFIALLGSQYGERPLPRLLPEPLFEVLEAGLTPDDLQLLGQWFLRDTNAVPPTYVLQPIRSHLPSYGGPGAEREASSASWRSTEARLQTALRRAASEAQVKGQLTAEQAHRFYQSAPEAEMTAGLLGSGAQSQGDAPRPAAREGPKRGLARLLAAAAAAEGGLDPEARALLLDLKARLSAAGPRGPPALHRHSLELSGGTVDPRRRDHAAYLEVLCGQLVAHMKGRITRLLEEQGAPGGRGSWGRPPGGERSRLLEEVSRHALEGLRRSQELCGREGLLGRLSLALWEASAGPHGPLVLHGAPGAGKTTLLCRLARELLGVLGPGAVVALRFLAPGRGARPDVGALLHSLALQVSLALDLPPPGPPGPQADRLRSFQALLAAASRRGESLVLILDGVDLLSAEDLHWLPAAVPANVHLLLSAASAAPVLGALRDRLGAGALVPVDGLTLEEGREVVRRALSSARRTLTEEQREVVLSSFQKTGSPLHLRLILWEALRWTSYTPPATLRLGADLPDMMALILLSLEDRHGRQLVASALGYIALSRCGLLEAELCDLLSLDDEVLSEVYRPAPPERPSPLRLPPLLWAGLRLDLGPLLLEGWAQGLVLLDFRYQQLCEAVRERYLGDQRRNRMLSEYFLGLWSGKLKPLALPPRTLLLSDRKVPPQPLWFAPGLANMRKLQELPYQLLHAGLWEELQQEVIGMTHPSCTSRLCGIDSVIEDLRMCADLMSCTQSALVLIGAVRPLPDRALFFSELVGRLLSLGAAFPSLIGRLVGQCEAWLLSCEEPVLVPKSSFLAAPGGPLRHSFTGGRTGGRSTAGLSLYRRSLSLPPVSLSTVWGLPSGALLQRLQGSEEPVSWLSFLSDGGLVSWSRGDQRVVLWSLDSDPRTRPPERLPPGCTLLGLAKDCSRAYWVHPDHRPLTPDLCAGGMSDTLAVSAEVVCLELAHNKKLLFCGLKTGTVLIYPLDRPQETLCLPPPESLPRVQALALDPGERQLAAAYEGSLALFEVTTRDGAPSVEGPVRTLILDLLQAPVSCAALLADGRLLYGTAGGELSLWASGAPRGPAPQGPYPRGPAPLEAAPGPAPLEAEAADVRVLCAAFSESDQLVFTGSLDRTIKVWDVATGTILTRYIMLRLLHHGTTATSCNDCYIMIPTGYIKLPKHNIKLRPTDMLSAHVLMLEADCSLTPPSPPPGRLLFLQRVDHAPVSMLTYRNGFVALGQRGAVLREVFRCPAMLGPDHAPLRSVRARCRLTSREKAPPPRRQTPALDFDYNPAQLNFNLLGMGHPSSTTCVVT</sequence>
<feature type="domain" description="NACHT" evidence="5">
    <location>
        <begin position="356"/>
        <end position="465"/>
    </location>
</feature>
<feature type="region of interest" description="Disordered" evidence="4">
    <location>
        <begin position="188"/>
        <end position="207"/>
    </location>
</feature>
<dbReference type="PROSITE" id="PS50082">
    <property type="entry name" value="WD_REPEATS_2"/>
    <property type="match status" value="1"/>
</dbReference>
<dbReference type="PROSITE" id="PS50837">
    <property type="entry name" value="NACHT"/>
    <property type="match status" value="1"/>
</dbReference>
<dbReference type="InterPro" id="IPR007111">
    <property type="entry name" value="NACHT_NTPase"/>
</dbReference>
<evidence type="ECO:0000259" key="5">
    <source>
        <dbReference type="PROSITE" id="PS50837"/>
    </source>
</evidence>
<proteinExistence type="predicted"/>
<feature type="repeat" description="WD" evidence="3">
    <location>
        <begin position="1147"/>
        <end position="1188"/>
    </location>
</feature>
<dbReference type="Pfam" id="PF25469">
    <property type="entry name" value="WHD_NWD1"/>
    <property type="match status" value="1"/>
</dbReference>
<reference evidence="6" key="1">
    <citation type="submission" date="2025-08" db="UniProtKB">
        <authorList>
            <consortium name="Ensembl"/>
        </authorList>
    </citation>
    <scope>IDENTIFICATION</scope>
</reference>
<dbReference type="SMART" id="SM00320">
    <property type="entry name" value="WD40"/>
    <property type="match status" value="5"/>
</dbReference>
<keyword evidence="7" id="KW-1185">Reference proteome</keyword>
<reference evidence="6" key="2">
    <citation type="submission" date="2025-09" db="UniProtKB">
        <authorList>
            <consortium name="Ensembl"/>
        </authorList>
    </citation>
    <scope>IDENTIFICATION</scope>
</reference>
<protein>
    <submittedName>
        <fullName evidence="6">NACHT and WD repeat domain containing 1</fullName>
    </submittedName>
</protein>
<dbReference type="PANTHER" id="PTHR45013:SF1">
    <property type="entry name" value="NACHT DOMAIN- AND WD REPEAT-CONTAINING PROTEIN 1"/>
    <property type="match status" value="1"/>
</dbReference>
<dbReference type="InterPro" id="IPR015943">
    <property type="entry name" value="WD40/YVTN_repeat-like_dom_sf"/>
</dbReference>
<dbReference type="SUPFAM" id="SSF52540">
    <property type="entry name" value="P-loop containing nucleoside triphosphate hydrolases"/>
    <property type="match status" value="1"/>
</dbReference>
<feature type="region of interest" description="Disordered" evidence="4">
    <location>
        <begin position="243"/>
        <end position="262"/>
    </location>
</feature>
<dbReference type="Pfam" id="PF00400">
    <property type="entry name" value="WD40"/>
    <property type="match status" value="1"/>
</dbReference>
<dbReference type="PANTHER" id="PTHR45013">
    <property type="entry name" value="NACHT DOMAIN- AND WD REPEAT-CONTAINING PROTEIN 1"/>
    <property type="match status" value="1"/>
</dbReference>
<evidence type="ECO:0000313" key="7">
    <source>
        <dbReference type="Proteomes" id="UP000694546"/>
    </source>
</evidence>
<evidence type="ECO:0000256" key="4">
    <source>
        <dbReference type="SAM" id="MobiDB-lite"/>
    </source>
</evidence>
<dbReference type="Proteomes" id="UP000694546">
    <property type="component" value="Chromosome 12"/>
</dbReference>
<dbReference type="AlphaFoldDB" id="A0A8C5C7E4"/>
<dbReference type="InterPro" id="IPR041664">
    <property type="entry name" value="AAA_16"/>
</dbReference>
<dbReference type="InterPro" id="IPR027417">
    <property type="entry name" value="P-loop_NTPase"/>
</dbReference>
<dbReference type="SUPFAM" id="SSF69322">
    <property type="entry name" value="Tricorn protease domain 2"/>
    <property type="match status" value="1"/>
</dbReference>
<feature type="compositionally biased region" description="Pro residues" evidence="4">
    <location>
        <begin position="1122"/>
        <end position="1133"/>
    </location>
</feature>
<feature type="region of interest" description="Disordered" evidence="4">
    <location>
        <begin position="1119"/>
        <end position="1138"/>
    </location>
</feature>
<evidence type="ECO:0000313" key="6">
    <source>
        <dbReference type="Ensembl" id="ENSGMOP00000056367.1"/>
    </source>
</evidence>
<evidence type="ECO:0000256" key="1">
    <source>
        <dbReference type="ARBA" id="ARBA00022574"/>
    </source>
</evidence>
<dbReference type="Gene3D" id="3.40.50.300">
    <property type="entry name" value="P-loop containing nucleotide triphosphate hydrolases"/>
    <property type="match status" value="1"/>
</dbReference>
<dbReference type="InterPro" id="IPR057588">
    <property type="entry name" value="NWD1/2-like_WH"/>
</dbReference>
<dbReference type="SMART" id="SM00382">
    <property type="entry name" value="AAA"/>
    <property type="match status" value="1"/>
</dbReference>
<accession>A0A8C5C7E4</accession>
<dbReference type="Pfam" id="PF13191">
    <property type="entry name" value="AAA_16"/>
    <property type="match status" value="1"/>
</dbReference>
<dbReference type="PROSITE" id="PS50294">
    <property type="entry name" value="WD_REPEATS_REGION"/>
    <property type="match status" value="1"/>
</dbReference>
<dbReference type="InterPro" id="IPR043365">
    <property type="entry name" value="NWD1"/>
</dbReference>
<dbReference type="InterPro" id="IPR001680">
    <property type="entry name" value="WD40_rpt"/>
</dbReference>
<dbReference type="Ensembl" id="ENSGMOT00000065261.1">
    <property type="protein sequence ID" value="ENSGMOP00000056367.1"/>
    <property type="gene ID" value="ENSGMOG00000026880.1"/>
</dbReference>
<keyword evidence="1 3" id="KW-0853">WD repeat</keyword>
<keyword evidence="2" id="KW-0677">Repeat</keyword>
<dbReference type="GeneTree" id="ENSGT00940000166794"/>
<dbReference type="InterPro" id="IPR019775">
    <property type="entry name" value="WD40_repeat_CS"/>
</dbReference>
<evidence type="ECO:0000256" key="2">
    <source>
        <dbReference type="ARBA" id="ARBA00022737"/>
    </source>
</evidence>